<dbReference type="EMBL" id="BPLQ01006671">
    <property type="protein sequence ID" value="GIY24369.1"/>
    <property type="molecule type" value="Genomic_DNA"/>
</dbReference>
<evidence type="ECO:0000313" key="2">
    <source>
        <dbReference type="Proteomes" id="UP001054837"/>
    </source>
</evidence>
<protein>
    <submittedName>
        <fullName evidence="1">Uncharacterized protein</fullName>
    </submittedName>
</protein>
<dbReference type="Proteomes" id="UP001054837">
    <property type="component" value="Unassembled WGS sequence"/>
</dbReference>
<sequence>MLRRHTPNLKLRGNFLITFWETPITRDRESSILSYNSLVIASCTTQPLSTSRSFFTHIRRVGRAAHTPPPSTKSLCALQQHTLEREMKSGSNPTHVPAVEPPDLFVASTAILIKKKWDGSLFSSSTAPVFRFHVQSSLKEQMRKSSDN</sequence>
<gene>
    <name evidence="1" type="ORF">CDAR_470001</name>
</gene>
<comment type="caution">
    <text evidence="1">The sequence shown here is derived from an EMBL/GenBank/DDBJ whole genome shotgun (WGS) entry which is preliminary data.</text>
</comment>
<proteinExistence type="predicted"/>
<evidence type="ECO:0000313" key="1">
    <source>
        <dbReference type="EMBL" id="GIY24369.1"/>
    </source>
</evidence>
<reference evidence="1 2" key="1">
    <citation type="submission" date="2021-06" db="EMBL/GenBank/DDBJ databases">
        <title>Caerostris darwini draft genome.</title>
        <authorList>
            <person name="Kono N."/>
            <person name="Arakawa K."/>
        </authorList>
    </citation>
    <scope>NUCLEOTIDE SEQUENCE [LARGE SCALE GENOMIC DNA]</scope>
</reference>
<name>A0AAV4RUK5_9ARAC</name>
<organism evidence="1 2">
    <name type="scientific">Caerostris darwini</name>
    <dbReference type="NCBI Taxonomy" id="1538125"/>
    <lineage>
        <taxon>Eukaryota</taxon>
        <taxon>Metazoa</taxon>
        <taxon>Ecdysozoa</taxon>
        <taxon>Arthropoda</taxon>
        <taxon>Chelicerata</taxon>
        <taxon>Arachnida</taxon>
        <taxon>Araneae</taxon>
        <taxon>Araneomorphae</taxon>
        <taxon>Entelegynae</taxon>
        <taxon>Araneoidea</taxon>
        <taxon>Araneidae</taxon>
        <taxon>Caerostris</taxon>
    </lineage>
</organism>
<accession>A0AAV4RUK5</accession>
<keyword evidence="2" id="KW-1185">Reference proteome</keyword>
<dbReference type="AlphaFoldDB" id="A0AAV4RUK5"/>